<dbReference type="RefSeq" id="WP_041636073.1">
    <property type="nucleotide sequence ID" value="NZ_CP026328.2"/>
</dbReference>
<organism evidence="2 3">
    <name type="scientific">Acidithiobacillus caldus</name>
    <dbReference type="NCBI Taxonomy" id="33059"/>
    <lineage>
        <taxon>Bacteria</taxon>
        <taxon>Pseudomonadati</taxon>
        <taxon>Pseudomonadota</taxon>
        <taxon>Acidithiobacillia</taxon>
        <taxon>Acidithiobacillales</taxon>
        <taxon>Acidithiobacillaceae</taxon>
        <taxon>Acidithiobacillus</taxon>
    </lineage>
</organism>
<dbReference type="Pfam" id="PF20376">
    <property type="entry name" value="DUF6671"/>
    <property type="match status" value="1"/>
</dbReference>
<protein>
    <recommendedName>
        <fullName evidence="1">DUF6671 domain-containing protein</fullName>
    </recommendedName>
</protein>
<accession>A0A1E7YQB5</accession>
<comment type="caution">
    <text evidence="2">The sequence shown here is derived from an EMBL/GenBank/DDBJ whole genome shotgun (WGS) entry which is preliminary data.</text>
</comment>
<dbReference type="AlphaFoldDB" id="A0A1E7YQB5"/>
<name>A0A1E7YQB5_9PROT</name>
<proteinExistence type="predicted"/>
<sequence>MRHDRRVTPAPLNDYYKEKTISLLTKHRKESIIAPILSSAGCRIELISQFDTDTLGTFTREIPRVADQLETARRKARIGMEISGCALGLASEGSFGSDPFIGLMPWNREVVVLVDDIIGIEIIGMAEEAGTHHHLAASRWEEASDFANRVGFPDQYLTLRPNNQNDPRIIKDITSWAHFEDAFRSAAAIADTGWVFVETDGRAHGNPTRRQIIAKATEDLFRKMQSACPSCGSPGYAAVQSFPGLPCADCGNPTKIARAQLWLCRKCGEHETRETARQLADPIFCDYCNP</sequence>
<evidence type="ECO:0000259" key="1">
    <source>
        <dbReference type="Pfam" id="PF20376"/>
    </source>
</evidence>
<feature type="domain" description="DUF6671" evidence="1">
    <location>
        <begin position="76"/>
        <end position="290"/>
    </location>
</feature>
<dbReference type="GeneID" id="92931053"/>
<reference evidence="2 3" key="1">
    <citation type="submission" date="2016-06" db="EMBL/GenBank/DDBJ databases">
        <title>Gene turnover analysis identifies the evolutionary adaptation of the extremophile Acidithiobacillus caldus.</title>
        <authorList>
            <person name="Zhang X."/>
        </authorList>
    </citation>
    <scope>NUCLEOTIDE SEQUENCE [LARGE SCALE GENOMIC DNA]</scope>
    <source>
        <strain evidence="2 3">DX</strain>
    </source>
</reference>
<dbReference type="InterPro" id="IPR046612">
    <property type="entry name" value="DUF6671"/>
</dbReference>
<dbReference type="EMBL" id="LZYE01000038">
    <property type="protein sequence ID" value="OFC38396.1"/>
    <property type="molecule type" value="Genomic_DNA"/>
</dbReference>
<gene>
    <name evidence="2" type="ORF">BAE27_02110</name>
</gene>
<evidence type="ECO:0000313" key="2">
    <source>
        <dbReference type="EMBL" id="OFC38396.1"/>
    </source>
</evidence>
<evidence type="ECO:0000313" key="3">
    <source>
        <dbReference type="Proteomes" id="UP000175616"/>
    </source>
</evidence>
<dbReference type="Proteomes" id="UP000175616">
    <property type="component" value="Unassembled WGS sequence"/>
</dbReference>